<dbReference type="SUPFAM" id="SSF111369">
    <property type="entry name" value="HlyD-like secretion proteins"/>
    <property type="match status" value="1"/>
</dbReference>
<name>A0A7S7NK63_PALFE</name>
<evidence type="ECO:0000256" key="5">
    <source>
        <dbReference type="ARBA" id="ARBA00058766"/>
    </source>
</evidence>
<comment type="similarity">
    <text evidence="1">Belongs to the membrane fusion protein (MFP) (TC 8.A.1) family.</text>
</comment>
<dbReference type="Proteomes" id="UP000593892">
    <property type="component" value="Chromosome"/>
</dbReference>
<dbReference type="InterPro" id="IPR006143">
    <property type="entry name" value="RND_pump_MFP"/>
</dbReference>
<dbReference type="InterPro" id="IPR058792">
    <property type="entry name" value="Beta-barrel_RND_2"/>
</dbReference>
<dbReference type="GO" id="GO:0022857">
    <property type="term" value="F:transmembrane transporter activity"/>
    <property type="evidence" value="ECO:0007669"/>
    <property type="project" value="InterPro"/>
</dbReference>
<feature type="domain" description="CzcB-like barrel-sandwich hybrid" evidence="8">
    <location>
        <begin position="97"/>
        <end position="262"/>
    </location>
</feature>
<dbReference type="Gene3D" id="2.40.50.100">
    <property type="match status" value="1"/>
</dbReference>
<sequence>MTENELVEQRTRLQMLAVALTAVVIALAAYILLARKGEAPPLPAATETTGSKAPAGVIHLNPQAQKEANLGMVLAASSVEKDTIRANGQITVNENETWHVGALAEGKVTQVLANIGDHVKQGQVLALMHSHTVHETRAAFIQAQAELDRAIAHKEMARRVADRAQRLLKVEAISQEQADQAANDVRNSESAIVKARADLDKETQHMTEFLEIDPHGAKHAGDATEDPDAVPIKAPNAGVILRRLVSSGSVLSVGQEAFTISNLNSLWVIAGVNEADLAAVRPGMQARISVRAFPERTFAGTVLQLGEELDPATRTLKVRINLPNAQGNLKPEMFAQVDLEQGASRAALYIPESAIEDVNGQKVAFVQTGGDSFQVRTLRIGATTNGMVEVTGGISEGERVVTRGAFALKSELLKSSLQGE</sequence>
<gene>
    <name evidence="10" type="ORF">IRI77_19970</name>
</gene>
<accession>A0A7S7NK63</accession>
<dbReference type="FunFam" id="2.40.420.20:FF:000006">
    <property type="entry name" value="RND family efflux transporter MFP subunit"/>
    <property type="match status" value="1"/>
</dbReference>
<dbReference type="Gene3D" id="1.10.287.470">
    <property type="entry name" value="Helix hairpin bin"/>
    <property type="match status" value="1"/>
</dbReference>
<dbReference type="KEGG" id="pfer:IRI77_19970"/>
<keyword evidence="3" id="KW-0862">Zinc</keyword>
<proteinExistence type="inferred from homology"/>
<reference evidence="10 11" key="1">
    <citation type="submission" date="2020-10" db="EMBL/GenBank/DDBJ databases">
        <title>Complete genome sequence of Paludibaculum fermentans P105T, a facultatively anaerobic acidobacterium capable of dissimilatory Fe(III) reduction.</title>
        <authorList>
            <person name="Dedysh S.N."/>
            <person name="Beletsky A.V."/>
            <person name="Kulichevskaya I.S."/>
            <person name="Mardanov A.V."/>
            <person name="Ravin N.V."/>
        </authorList>
    </citation>
    <scope>NUCLEOTIDE SEQUENCE [LARGE SCALE GENOMIC DNA]</scope>
    <source>
        <strain evidence="10 11">P105</strain>
    </source>
</reference>
<evidence type="ECO:0000256" key="1">
    <source>
        <dbReference type="ARBA" id="ARBA00009477"/>
    </source>
</evidence>
<dbReference type="Pfam" id="PF25973">
    <property type="entry name" value="BSH_CzcB"/>
    <property type="match status" value="1"/>
</dbReference>
<dbReference type="Gene3D" id="2.40.420.20">
    <property type="match status" value="1"/>
</dbReference>
<evidence type="ECO:0000259" key="9">
    <source>
        <dbReference type="Pfam" id="PF25975"/>
    </source>
</evidence>
<dbReference type="Gene3D" id="2.40.30.170">
    <property type="match status" value="1"/>
</dbReference>
<evidence type="ECO:0000259" key="7">
    <source>
        <dbReference type="Pfam" id="PF25954"/>
    </source>
</evidence>
<dbReference type="NCBIfam" id="TIGR01730">
    <property type="entry name" value="RND_mfp"/>
    <property type="match status" value="1"/>
</dbReference>
<dbReference type="PANTHER" id="PTHR30097">
    <property type="entry name" value="CATION EFFLUX SYSTEM PROTEIN CUSB"/>
    <property type="match status" value="1"/>
</dbReference>
<evidence type="ECO:0000256" key="2">
    <source>
        <dbReference type="ARBA" id="ARBA00022448"/>
    </source>
</evidence>
<dbReference type="GO" id="GO:0046914">
    <property type="term" value="F:transition metal ion binding"/>
    <property type="evidence" value="ECO:0007669"/>
    <property type="project" value="TreeGrafter"/>
</dbReference>
<dbReference type="RefSeq" id="WP_194446785.1">
    <property type="nucleotide sequence ID" value="NZ_CP063849.1"/>
</dbReference>
<evidence type="ECO:0000256" key="4">
    <source>
        <dbReference type="ARBA" id="ARBA00043263"/>
    </source>
</evidence>
<dbReference type="AlphaFoldDB" id="A0A7S7NK63"/>
<dbReference type="InterPro" id="IPR058649">
    <property type="entry name" value="CzcB_C"/>
</dbReference>
<feature type="domain" description="CusB-like beta-barrel" evidence="7">
    <location>
        <begin position="266"/>
        <end position="341"/>
    </location>
</feature>
<dbReference type="EMBL" id="CP063849">
    <property type="protein sequence ID" value="QOY85115.1"/>
    <property type="molecule type" value="Genomic_DNA"/>
</dbReference>
<feature type="domain" description="CzcB-like C-terminal circularly permuted SH3-like" evidence="9">
    <location>
        <begin position="349"/>
        <end position="409"/>
    </location>
</feature>
<evidence type="ECO:0000256" key="3">
    <source>
        <dbReference type="ARBA" id="ARBA00022833"/>
    </source>
</evidence>
<dbReference type="InterPro" id="IPR058647">
    <property type="entry name" value="BSH_CzcB-like"/>
</dbReference>
<dbReference type="InterPro" id="IPR051909">
    <property type="entry name" value="MFP_Cation_Efflux"/>
</dbReference>
<dbReference type="GO" id="GO:0060003">
    <property type="term" value="P:copper ion export"/>
    <property type="evidence" value="ECO:0007669"/>
    <property type="project" value="TreeGrafter"/>
</dbReference>
<keyword evidence="6" id="KW-0812">Transmembrane</keyword>
<organism evidence="10 11">
    <name type="scientific">Paludibaculum fermentans</name>
    <dbReference type="NCBI Taxonomy" id="1473598"/>
    <lineage>
        <taxon>Bacteria</taxon>
        <taxon>Pseudomonadati</taxon>
        <taxon>Acidobacteriota</taxon>
        <taxon>Terriglobia</taxon>
        <taxon>Bryobacterales</taxon>
        <taxon>Bryobacteraceae</taxon>
        <taxon>Paludibaculum</taxon>
    </lineage>
</organism>
<dbReference type="Pfam" id="PF25975">
    <property type="entry name" value="CzcB_C"/>
    <property type="match status" value="1"/>
</dbReference>
<comment type="function">
    <text evidence="5">CzcA and CzcB together would act in zinc efflux nearly as effectively as the complete czc efflux system (CzcABC). The CzcB protein is thought to funnel zinc cations to the CzcA transport protein.</text>
</comment>
<dbReference type="GO" id="GO:0030288">
    <property type="term" value="C:outer membrane-bounded periplasmic space"/>
    <property type="evidence" value="ECO:0007669"/>
    <property type="project" value="TreeGrafter"/>
</dbReference>
<dbReference type="PANTHER" id="PTHR30097:SF4">
    <property type="entry name" value="SLR6042 PROTEIN"/>
    <property type="match status" value="1"/>
</dbReference>
<evidence type="ECO:0000259" key="8">
    <source>
        <dbReference type="Pfam" id="PF25973"/>
    </source>
</evidence>
<dbReference type="GO" id="GO:0015679">
    <property type="term" value="P:plasma membrane copper ion transport"/>
    <property type="evidence" value="ECO:0007669"/>
    <property type="project" value="TreeGrafter"/>
</dbReference>
<dbReference type="GO" id="GO:0046686">
    <property type="term" value="P:response to cadmium ion"/>
    <property type="evidence" value="ECO:0007669"/>
    <property type="project" value="UniProtKB-KW"/>
</dbReference>
<dbReference type="FunFam" id="2.40.30.170:FF:000010">
    <property type="entry name" value="Efflux RND transporter periplasmic adaptor subunit"/>
    <property type="match status" value="1"/>
</dbReference>
<evidence type="ECO:0000313" key="11">
    <source>
        <dbReference type="Proteomes" id="UP000593892"/>
    </source>
</evidence>
<evidence type="ECO:0000256" key="6">
    <source>
        <dbReference type="SAM" id="Phobius"/>
    </source>
</evidence>
<protein>
    <submittedName>
        <fullName evidence="10">Efflux RND transporter periplasmic adaptor subunit</fullName>
    </submittedName>
</protein>
<dbReference type="GO" id="GO:0016020">
    <property type="term" value="C:membrane"/>
    <property type="evidence" value="ECO:0007669"/>
    <property type="project" value="InterPro"/>
</dbReference>
<keyword evidence="6" id="KW-1133">Transmembrane helix</keyword>
<keyword evidence="2" id="KW-0813">Transport</keyword>
<evidence type="ECO:0000313" key="10">
    <source>
        <dbReference type="EMBL" id="QOY85115.1"/>
    </source>
</evidence>
<keyword evidence="6" id="KW-0472">Membrane</keyword>
<feature type="transmembrane region" description="Helical" evidence="6">
    <location>
        <begin position="12"/>
        <end position="33"/>
    </location>
</feature>
<keyword evidence="4" id="KW-0105">Cadmium resistance</keyword>
<keyword evidence="11" id="KW-1185">Reference proteome</keyword>
<dbReference type="Pfam" id="PF25954">
    <property type="entry name" value="Beta-barrel_RND_2"/>
    <property type="match status" value="1"/>
</dbReference>